<dbReference type="EMBL" id="JAGSHT010000002">
    <property type="protein sequence ID" value="MBZ2194940.1"/>
    <property type="molecule type" value="Genomic_DNA"/>
</dbReference>
<dbReference type="SUPFAM" id="SSF49503">
    <property type="entry name" value="Cupredoxins"/>
    <property type="match status" value="3"/>
</dbReference>
<evidence type="ECO:0000259" key="3">
    <source>
        <dbReference type="Pfam" id="PF07731"/>
    </source>
</evidence>
<feature type="domain" description="Plastocyanin-like" evidence="4">
    <location>
        <begin position="76"/>
        <end position="187"/>
    </location>
</feature>
<dbReference type="Gene3D" id="2.60.40.420">
    <property type="entry name" value="Cupredoxins - blue copper proteins"/>
    <property type="match status" value="3"/>
</dbReference>
<gene>
    <name evidence="5" type="ORF">KCQ71_02150</name>
</gene>
<feature type="domain" description="Plastocyanin-like" evidence="3">
    <location>
        <begin position="390"/>
        <end position="490"/>
    </location>
</feature>
<dbReference type="PANTHER" id="PTHR48267">
    <property type="entry name" value="CUPREDOXIN SUPERFAMILY PROTEIN"/>
    <property type="match status" value="1"/>
</dbReference>
<evidence type="ECO:0000313" key="5">
    <source>
        <dbReference type="EMBL" id="MBZ2194940.1"/>
    </source>
</evidence>
<organism evidence="5 6">
    <name type="scientific">Occultella gossypii</name>
    <dbReference type="NCBI Taxonomy" id="2800820"/>
    <lineage>
        <taxon>Bacteria</taxon>
        <taxon>Bacillati</taxon>
        <taxon>Actinomycetota</taxon>
        <taxon>Actinomycetes</taxon>
        <taxon>Micrococcales</taxon>
        <taxon>Ruaniaceae</taxon>
        <taxon>Occultella</taxon>
    </lineage>
</organism>
<dbReference type="InterPro" id="IPR006311">
    <property type="entry name" value="TAT_signal"/>
</dbReference>
<accession>A0ABS7S3M0</accession>
<protein>
    <submittedName>
        <fullName evidence="5">Multicopper oxidase family protein</fullName>
    </submittedName>
</protein>
<dbReference type="Pfam" id="PF00394">
    <property type="entry name" value="Cu-oxidase"/>
    <property type="match status" value="1"/>
</dbReference>
<dbReference type="InterPro" id="IPR001117">
    <property type="entry name" value="Cu-oxidase_2nd"/>
</dbReference>
<dbReference type="InterPro" id="IPR045087">
    <property type="entry name" value="Cu-oxidase_fam"/>
</dbReference>
<reference evidence="5 6" key="1">
    <citation type="submission" date="2021-04" db="EMBL/GenBank/DDBJ databases">
        <title>Ruania sp. nov., isolated from sandy soil of mangrove forest.</title>
        <authorList>
            <person name="Ge X."/>
            <person name="Huang R."/>
            <person name="Liu W."/>
        </authorList>
    </citation>
    <scope>NUCLEOTIDE SEQUENCE [LARGE SCALE GENOMIC DNA]</scope>
    <source>
        <strain evidence="5 6">N2-46</strain>
    </source>
</reference>
<dbReference type="PANTHER" id="PTHR48267:SF1">
    <property type="entry name" value="BILIRUBIN OXIDASE"/>
    <property type="match status" value="1"/>
</dbReference>
<dbReference type="Pfam" id="PF07731">
    <property type="entry name" value="Cu-oxidase_2"/>
    <property type="match status" value="1"/>
</dbReference>
<keyword evidence="6" id="KW-1185">Reference proteome</keyword>
<dbReference type="Pfam" id="PF07732">
    <property type="entry name" value="Cu-oxidase_3"/>
    <property type="match status" value="1"/>
</dbReference>
<evidence type="ECO:0000259" key="4">
    <source>
        <dbReference type="Pfam" id="PF07732"/>
    </source>
</evidence>
<dbReference type="InterPro" id="IPR011707">
    <property type="entry name" value="Cu-oxidase-like_N"/>
</dbReference>
<comment type="similarity">
    <text evidence="1">Belongs to the multicopper oxidase family.</text>
</comment>
<dbReference type="Proteomes" id="UP000826651">
    <property type="component" value="Unassembled WGS sequence"/>
</dbReference>
<evidence type="ECO:0000313" key="6">
    <source>
        <dbReference type="Proteomes" id="UP000826651"/>
    </source>
</evidence>
<dbReference type="PROSITE" id="PS51318">
    <property type="entry name" value="TAT"/>
    <property type="match status" value="1"/>
</dbReference>
<evidence type="ECO:0000259" key="2">
    <source>
        <dbReference type="Pfam" id="PF00394"/>
    </source>
</evidence>
<sequence>MTASRRAFLGLAGGVAATAVLAGCGGNWFTAGSGTGSQGALLASRVPLPEPYRIPLPVPPNLTPTNGTIELTARRAAVEILPGRTTEILGYDGVFPGPTIRARSGEGLRLQLRNDTAIDTVLHLHGGRTPAEHDGYPTDFVTPRAERTYSYPLRQRAAPLWYHDHAMDFTGPNVYAGLAGMAIIGSDEEEALGLPSGDRDVPLVIVDRSFDGDGAFAYPLADPARTRPGVTMRYHGGVLGDCVLVNGAPWPVLEVDAARYRFRILNASNARRFDLRLDHGVRFTQVGTDGGLLERPVARDAIAMAAAERADVVIDFSSVPVGTGVTMTNGLDDGGPGQVMRFQVARKVASDDTRVPDELSLIEELDETAVDVTRDLHFGLGAHGGGHHGGTDWNVNGVTFRDGDLFTAELGTLERWRLSSDVHHPVHAHLVGFQVEAPGGAGLAWKDTIDLRPGGSAQVLVPIEGYAGRYVLHCHNLEHEDMMMMVNFSVV</sequence>
<dbReference type="RefSeq" id="WP_223402354.1">
    <property type="nucleotide sequence ID" value="NZ_JAGSHT010000002.1"/>
</dbReference>
<evidence type="ECO:0000256" key="1">
    <source>
        <dbReference type="ARBA" id="ARBA00010609"/>
    </source>
</evidence>
<dbReference type="PROSITE" id="PS51257">
    <property type="entry name" value="PROKAR_LIPOPROTEIN"/>
    <property type="match status" value="1"/>
</dbReference>
<comment type="caution">
    <text evidence="5">The sequence shown here is derived from an EMBL/GenBank/DDBJ whole genome shotgun (WGS) entry which is preliminary data.</text>
</comment>
<name>A0ABS7S3M0_9MICO</name>
<feature type="domain" description="Plastocyanin-like" evidence="2">
    <location>
        <begin position="246"/>
        <end position="318"/>
    </location>
</feature>
<dbReference type="InterPro" id="IPR008972">
    <property type="entry name" value="Cupredoxin"/>
</dbReference>
<proteinExistence type="inferred from homology"/>
<dbReference type="InterPro" id="IPR011706">
    <property type="entry name" value="Cu-oxidase_C"/>
</dbReference>